<evidence type="ECO:0000313" key="7">
    <source>
        <dbReference type="Proteomes" id="UP000002743"/>
    </source>
</evidence>
<dbReference type="KEGG" id="mei:Msip34_1515"/>
<name>C6XDY5_METGS</name>
<dbReference type="HOGENOM" id="CLU_039613_6_2_4"/>
<accession>C6XDY5</accession>
<proteinExistence type="inferred from homology"/>
<dbReference type="eggNOG" id="COG0583">
    <property type="taxonomic scope" value="Bacteria"/>
</dbReference>
<dbReference type="InterPro" id="IPR037423">
    <property type="entry name" value="CysB_PBP2"/>
</dbReference>
<dbReference type="AlphaFoldDB" id="C6XDY5"/>
<keyword evidence="7" id="KW-1185">Reference proteome</keyword>
<dbReference type="Gene3D" id="3.40.190.10">
    <property type="entry name" value="Periplasmic binding protein-like II"/>
    <property type="match status" value="2"/>
</dbReference>
<evidence type="ECO:0000256" key="2">
    <source>
        <dbReference type="ARBA" id="ARBA00023015"/>
    </source>
</evidence>
<dbReference type="Proteomes" id="UP000002743">
    <property type="component" value="Chromosome"/>
</dbReference>
<dbReference type="InterPro" id="IPR000847">
    <property type="entry name" value="LysR_HTH_N"/>
</dbReference>
<dbReference type="InterPro" id="IPR036388">
    <property type="entry name" value="WH-like_DNA-bd_sf"/>
</dbReference>
<dbReference type="GO" id="GO:0019344">
    <property type="term" value="P:cysteine biosynthetic process"/>
    <property type="evidence" value="ECO:0007669"/>
    <property type="project" value="TreeGrafter"/>
</dbReference>
<dbReference type="Pfam" id="PF03466">
    <property type="entry name" value="LysR_substrate"/>
    <property type="match status" value="1"/>
</dbReference>
<evidence type="ECO:0000313" key="6">
    <source>
        <dbReference type="EMBL" id="ACT50760.1"/>
    </source>
</evidence>
<dbReference type="SUPFAM" id="SSF46785">
    <property type="entry name" value="Winged helix' DNA-binding domain"/>
    <property type="match status" value="1"/>
</dbReference>
<dbReference type="RefSeq" id="WP_013442357.1">
    <property type="nucleotide sequence ID" value="NC_012969.1"/>
</dbReference>
<sequence length="311" mass="34297" precursor="true">MKLHQLRYVHEVAKQGMNISQAAETLHTSQPGVSKQIQLLEEELQLQIFLRNGKRLVGVTEPGKIILDLADRVMREMNNIKRVGEDFTQKQAGTLVIATTHTQARYRLPVAVKAFTEQYPDVKLTIHQGNPSQVAEQVASGEADIGIATEAISKEEKLVALPCYDWNRCVVVPHGHPLLTDTPLTLKKIAQYPLITYDFGVTGGSVVSHVFEKENLTPNVVLTAIDADVIKTYVGLGMGIGLMASMAYDKDRDSGLAMLDASHLFPVSTTYLGFRRDTFLRGYIYGFIQLLAPHLDKKTVNAAIQSANPAT</sequence>
<protein>
    <submittedName>
        <fullName evidence="6">Transcriptional regulator, LysR family</fullName>
    </submittedName>
</protein>
<dbReference type="NCBIfam" id="NF009327">
    <property type="entry name" value="PRK12684.1"/>
    <property type="match status" value="1"/>
</dbReference>
<dbReference type="STRING" id="582744.Msip34_1515"/>
<evidence type="ECO:0000256" key="1">
    <source>
        <dbReference type="ARBA" id="ARBA00009437"/>
    </source>
</evidence>
<dbReference type="SUPFAM" id="SSF53850">
    <property type="entry name" value="Periplasmic binding protein-like II"/>
    <property type="match status" value="1"/>
</dbReference>
<dbReference type="PROSITE" id="PS50931">
    <property type="entry name" value="HTH_LYSR"/>
    <property type="match status" value="1"/>
</dbReference>
<dbReference type="PANTHER" id="PTHR30126:SF6">
    <property type="entry name" value="HTH-TYPE TRANSCRIPTIONAL REGULATOR CYSB-RELATED"/>
    <property type="match status" value="1"/>
</dbReference>
<feature type="domain" description="HTH lysR-type" evidence="5">
    <location>
        <begin position="1"/>
        <end position="59"/>
    </location>
</feature>
<dbReference type="PANTHER" id="PTHR30126">
    <property type="entry name" value="HTH-TYPE TRANSCRIPTIONAL REGULATOR"/>
    <property type="match status" value="1"/>
</dbReference>
<evidence type="ECO:0000256" key="4">
    <source>
        <dbReference type="ARBA" id="ARBA00023163"/>
    </source>
</evidence>
<dbReference type="PRINTS" id="PR00039">
    <property type="entry name" value="HTHLYSR"/>
</dbReference>
<dbReference type="GO" id="GO:0003700">
    <property type="term" value="F:DNA-binding transcription factor activity"/>
    <property type="evidence" value="ECO:0007669"/>
    <property type="project" value="InterPro"/>
</dbReference>
<keyword evidence="3" id="KW-0238">DNA-binding</keyword>
<dbReference type="InterPro" id="IPR005119">
    <property type="entry name" value="LysR_subst-bd"/>
</dbReference>
<dbReference type="Gene3D" id="1.10.10.10">
    <property type="entry name" value="Winged helix-like DNA-binding domain superfamily/Winged helix DNA-binding domain"/>
    <property type="match status" value="1"/>
</dbReference>
<comment type="similarity">
    <text evidence="1">Belongs to the LysR transcriptional regulatory family.</text>
</comment>
<gene>
    <name evidence="6" type="ordered locus">Msip34_1515</name>
</gene>
<evidence type="ECO:0000259" key="5">
    <source>
        <dbReference type="PROSITE" id="PS50931"/>
    </source>
</evidence>
<evidence type="ECO:0000256" key="3">
    <source>
        <dbReference type="ARBA" id="ARBA00023125"/>
    </source>
</evidence>
<keyword evidence="2" id="KW-0805">Transcription regulation</keyword>
<reference evidence="7" key="1">
    <citation type="submission" date="2009-07" db="EMBL/GenBank/DDBJ databases">
        <title>Complete sequence of chromosome of Methylovorus sp. SIP3-4.</title>
        <authorList>
            <person name="Lucas S."/>
            <person name="Copeland A."/>
            <person name="Lapidus A."/>
            <person name="Glavina del Rio T."/>
            <person name="Tice H."/>
            <person name="Bruce D."/>
            <person name="Goodwin L."/>
            <person name="Pitluck S."/>
            <person name="Clum A."/>
            <person name="Larimer F."/>
            <person name="Land M."/>
            <person name="Hauser L."/>
            <person name="Kyrpides N."/>
            <person name="Mikhailova N."/>
            <person name="Kayluzhnaya M."/>
            <person name="Chistoserdova L."/>
        </authorList>
    </citation>
    <scope>NUCLEOTIDE SEQUENCE [LARGE SCALE GENOMIC DNA]</scope>
    <source>
        <strain evidence="7">SIP3-4</strain>
    </source>
</reference>
<dbReference type="EMBL" id="CP001674">
    <property type="protein sequence ID" value="ACT50760.1"/>
    <property type="molecule type" value="Genomic_DNA"/>
</dbReference>
<reference evidence="6 7" key="2">
    <citation type="journal article" date="2011" name="J. Bacteriol.">
        <title>Genomes of three methylotrophs from a single niche uncover genetic and metabolic divergence of Methylophilaceae.</title>
        <authorList>
            <person name="Lapidus A."/>
            <person name="Clum A."/>
            <person name="Labutti K."/>
            <person name="Kaluzhnaya M.G."/>
            <person name="Lim S."/>
            <person name="Beck D.A."/>
            <person name="Glavina Del Rio T."/>
            <person name="Nolan M."/>
            <person name="Mavromatis K."/>
            <person name="Huntemann M."/>
            <person name="Lucas S."/>
            <person name="Lidstrom M.E."/>
            <person name="Ivanova N."/>
            <person name="Chistoserdova L."/>
        </authorList>
    </citation>
    <scope>NUCLEOTIDE SEQUENCE [LARGE SCALE GENOMIC DNA]</scope>
    <source>
        <strain evidence="6 7">SIP3-4</strain>
    </source>
</reference>
<keyword evidence="4" id="KW-0804">Transcription</keyword>
<organism evidence="6 7">
    <name type="scientific">Methylovorus glucosotrophus (strain SIP3-4)</name>
    <dbReference type="NCBI Taxonomy" id="582744"/>
    <lineage>
        <taxon>Bacteria</taxon>
        <taxon>Pseudomonadati</taxon>
        <taxon>Pseudomonadota</taxon>
        <taxon>Betaproteobacteria</taxon>
        <taxon>Nitrosomonadales</taxon>
        <taxon>Methylophilaceae</taxon>
        <taxon>Methylovorus</taxon>
    </lineage>
</organism>
<dbReference type="InterPro" id="IPR036390">
    <property type="entry name" value="WH_DNA-bd_sf"/>
</dbReference>
<dbReference type="OrthoDB" id="5297026at2"/>
<dbReference type="CDD" id="cd08413">
    <property type="entry name" value="PBP2_CysB_like"/>
    <property type="match status" value="1"/>
</dbReference>
<dbReference type="Pfam" id="PF00126">
    <property type="entry name" value="HTH_1"/>
    <property type="match status" value="1"/>
</dbReference>
<dbReference type="GO" id="GO:0000976">
    <property type="term" value="F:transcription cis-regulatory region binding"/>
    <property type="evidence" value="ECO:0007669"/>
    <property type="project" value="TreeGrafter"/>
</dbReference>